<name>A0A948RVR2_UNCEI</name>
<sequence length="51" mass="5573">MNPQRFVGFPAEEWSNKNGLWSGRVGDGAKLPDGRLTLIDYPAEASPARSI</sequence>
<dbReference type="EMBL" id="JAHJDP010000077">
    <property type="protein sequence ID" value="MBU2691925.1"/>
    <property type="molecule type" value="Genomic_DNA"/>
</dbReference>
<evidence type="ECO:0000313" key="2">
    <source>
        <dbReference type="Proteomes" id="UP000777784"/>
    </source>
</evidence>
<protein>
    <submittedName>
        <fullName evidence="1">Uncharacterized protein</fullName>
    </submittedName>
</protein>
<proteinExistence type="predicted"/>
<dbReference type="AlphaFoldDB" id="A0A948RVR2"/>
<dbReference type="Proteomes" id="UP000777784">
    <property type="component" value="Unassembled WGS sequence"/>
</dbReference>
<gene>
    <name evidence="1" type="ORF">KJ970_13475</name>
</gene>
<accession>A0A948RVR2</accession>
<comment type="caution">
    <text evidence="1">The sequence shown here is derived from an EMBL/GenBank/DDBJ whole genome shotgun (WGS) entry which is preliminary data.</text>
</comment>
<reference evidence="1" key="1">
    <citation type="submission" date="2021-05" db="EMBL/GenBank/DDBJ databases">
        <title>Energy efficiency and biological interactions define the core microbiome of deep oligotrophic groundwater.</title>
        <authorList>
            <person name="Mehrshad M."/>
            <person name="Lopez-Fernandez M."/>
            <person name="Bell E."/>
            <person name="Bernier-Latmani R."/>
            <person name="Bertilsson S."/>
            <person name="Dopson M."/>
        </authorList>
    </citation>
    <scope>NUCLEOTIDE SEQUENCE</scope>
    <source>
        <strain evidence="1">Modern_marine.mb.64</strain>
    </source>
</reference>
<organism evidence="1 2">
    <name type="scientific">Eiseniibacteriota bacterium</name>
    <dbReference type="NCBI Taxonomy" id="2212470"/>
    <lineage>
        <taxon>Bacteria</taxon>
        <taxon>Candidatus Eiseniibacteriota</taxon>
    </lineage>
</organism>
<evidence type="ECO:0000313" key="1">
    <source>
        <dbReference type="EMBL" id="MBU2691925.1"/>
    </source>
</evidence>